<feature type="compositionally biased region" description="Pro residues" evidence="9">
    <location>
        <begin position="146"/>
        <end position="160"/>
    </location>
</feature>
<evidence type="ECO:0008006" key="14">
    <source>
        <dbReference type="Google" id="ProtNLM"/>
    </source>
</evidence>
<accession>A0A164XGT5</accession>
<evidence type="ECO:0000256" key="6">
    <source>
        <dbReference type="ARBA" id="ARBA00022786"/>
    </source>
</evidence>
<evidence type="ECO:0000259" key="10">
    <source>
        <dbReference type="PROSITE" id="PS51044"/>
    </source>
</evidence>
<keyword evidence="6" id="KW-0833">Ubl conjugation pathway</keyword>
<evidence type="ECO:0000259" key="11">
    <source>
        <dbReference type="PROSITE" id="PS51466"/>
    </source>
</evidence>
<keyword evidence="7" id="KW-0862">Zinc</keyword>
<dbReference type="InterPro" id="IPR023321">
    <property type="entry name" value="PINIT"/>
</dbReference>
<dbReference type="PANTHER" id="PTHR10782">
    <property type="entry name" value="ZINC FINGER MIZ DOMAIN-CONTAINING PROTEIN"/>
    <property type="match status" value="1"/>
</dbReference>
<dbReference type="GO" id="GO:0016925">
    <property type="term" value="P:protein sumoylation"/>
    <property type="evidence" value="ECO:0007669"/>
    <property type="project" value="UniProtKB-UniPathway"/>
</dbReference>
<evidence type="ECO:0000256" key="2">
    <source>
        <dbReference type="ARBA" id="ARBA00005383"/>
    </source>
</evidence>
<dbReference type="Pfam" id="PF02891">
    <property type="entry name" value="zf-MIZ"/>
    <property type="match status" value="1"/>
</dbReference>
<feature type="compositionally biased region" description="Polar residues" evidence="9">
    <location>
        <begin position="97"/>
        <end position="106"/>
    </location>
</feature>
<feature type="compositionally biased region" description="Polar residues" evidence="9">
    <location>
        <begin position="592"/>
        <end position="606"/>
    </location>
</feature>
<dbReference type="STRING" id="1314777.A0A164XGT5"/>
<feature type="domain" description="PINIT" evidence="11">
    <location>
        <begin position="150"/>
        <end position="323"/>
    </location>
</feature>
<dbReference type="GO" id="GO:0061665">
    <property type="term" value="F:SUMO ligase activity"/>
    <property type="evidence" value="ECO:0007669"/>
    <property type="project" value="TreeGrafter"/>
</dbReference>
<comment type="similarity">
    <text evidence="2">Belongs to the PIAS family.</text>
</comment>
<dbReference type="GO" id="GO:0008270">
    <property type="term" value="F:zinc ion binding"/>
    <property type="evidence" value="ECO:0007669"/>
    <property type="project" value="UniProtKB-KW"/>
</dbReference>
<gene>
    <name evidence="12" type="ORF">SISNIDRAFT_451621</name>
</gene>
<feature type="compositionally biased region" description="Polar residues" evidence="9">
    <location>
        <begin position="512"/>
        <end position="530"/>
    </location>
</feature>
<keyword evidence="5 8" id="KW-0863">Zinc-finger</keyword>
<protein>
    <recommendedName>
        <fullName evidence="14">Zf-MIZ-domain-containing protein</fullName>
    </recommendedName>
</protein>
<dbReference type="AlphaFoldDB" id="A0A164XGT5"/>
<feature type="compositionally biased region" description="Polar residues" evidence="9">
    <location>
        <begin position="128"/>
        <end position="139"/>
    </location>
</feature>
<evidence type="ECO:0000256" key="8">
    <source>
        <dbReference type="PROSITE-ProRule" id="PRU00452"/>
    </source>
</evidence>
<name>A0A164XGT5_9AGAM</name>
<feature type="region of interest" description="Disordered" evidence="9">
    <location>
        <begin position="83"/>
        <end position="106"/>
    </location>
</feature>
<evidence type="ECO:0000256" key="9">
    <source>
        <dbReference type="SAM" id="MobiDB-lite"/>
    </source>
</evidence>
<keyword evidence="4" id="KW-0479">Metal-binding</keyword>
<evidence type="ECO:0000313" key="13">
    <source>
        <dbReference type="Proteomes" id="UP000076722"/>
    </source>
</evidence>
<feature type="compositionally biased region" description="Pro residues" evidence="9">
    <location>
        <begin position="551"/>
        <end position="560"/>
    </location>
</feature>
<evidence type="ECO:0000256" key="5">
    <source>
        <dbReference type="ARBA" id="ARBA00022771"/>
    </source>
</evidence>
<dbReference type="InterPro" id="IPR004181">
    <property type="entry name" value="Znf_MIZ"/>
</dbReference>
<evidence type="ECO:0000256" key="4">
    <source>
        <dbReference type="ARBA" id="ARBA00022723"/>
    </source>
</evidence>
<dbReference type="GO" id="GO:0000785">
    <property type="term" value="C:chromatin"/>
    <property type="evidence" value="ECO:0007669"/>
    <property type="project" value="TreeGrafter"/>
</dbReference>
<evidence type="ECO:0000256" key="1">
    <source>
        <dbReference type="ARBA" id="ARBA00004718"/>
    </source>
</evidence>
<dbReference type="InterPro" id="IPR038654">
    <property type="entry name" value="PINIT_sf"/>
</dbReference>
<feature type="region of interest" description="Disordered" evidence="9">
    <location>
        <begin position="458"/>
        <end position="530"/>
    </location>
</feature>
<dbReference type="Proteomes" id="UP000076722">
    <property type="component" value="Unassembled WGS sequence"/>
</dbReference>
<reference evidence="12 13" key="1">
    <citation type="journal article" date="2016" name="Mol. Biol. Evol.">
        <title>Comparative Genomics of Early-Diverging Mushroom-Forming Fungi Provides Insights into the Origins of Lignocellulose Decay Capabilities.</title>
        <authorList>
            <person name="Nagy L.G."/>
            <person name="Riley R."/>
            <person name="Tritt A."/>
            <person name="Adam C."/>
            <person name="Daum C."/>
            <person name="Floudas D."/>
            <person name="Sun H."/>
            <person name="Yadav J.S."/>
            <person name="Pangilinan J."/>
            <person name="Larsson K.H."/>
            <person name="Matsuura K."/>
            <person name="Barry K."/>
            <person name="Labutti K."/>
            <person name="Kuo R."/>
            <person name="Ohm R.A."/>
            <person name="Bhattacharya S.S."/>
            <person name="Shirouzu T."/>
            <person name="Yoshinaga Y."/>
            <person name="Martin F.M."/>
            <person name="Grigoriev I.V."/>
            <person name="Hibbett D.S."/>
        </authorList>
    </citation>
    <scope>NUCLEOTIDE SEQUENCE [LARGE SCALE GENOMIC DNA]</scope>
    <source>
        <strain evidence="12 13">HHB9708</strain>
    </source>
</reference>
<sequence>MADWSDYESLRQQIRYNTVDKLKHIVAGLNEQCHAGLSRTGRKQDLIDRIMTKMDEWRAAGRLETWDKVRGVLAQVRENRSYHRSSMTSMSPPSPSYQPLATPSGPQSMNAHAFRNGVGKIRVPVANPYSNSGEGSSSGLPRYDPYAPPKPIPSNGPPSALPKLPSIRFKPSPFIRIEQSVSTVVECPESTGTMDRRSQTLSFTLTPEQATKLESNPSRLQLRLYCTSSAFYTNSPTAFRSSAAPCPVEFPATCEVRLNGTALTANLKGLKKKPGTAPPAELPRESLKTGSTQLNKIEMVYVNSQQPIMPRKYYMIVFLVEVTSVEQLVARLVKSKYRAKEEVKSTMVGGAEADDDIIAGPQKMSLKCPLSYVRISTPCRSIQCVHPQCFDATSWYSMMEQTTTWLCPVCEKVLNPDDLIVDGYFDDILKTTNDGVEDVMVEADGEWHTTDNKFASAGWRHKHPYTPRNHNSQTSGRHSVKTEGQSNSWPNVTPLLVDSDSDDEEHFVKTALSPSAASPPDTNAPSNYSESRTAANVIDLTLDSDDEDQARPPPPSPPSAAYPKRKRSEDDGYGDGHDSRRQRTVPGAPSMSRMNGTNPSPFTTHR</sequence>
<feature type="region of interest" description="Disordered" evidence="9">
    <location>
        <begin position="125"/>
        <end position="163"/>
    </location>
</feature>
<proteinExistence type="inferred from homology"/>
<dbReference type="UniPathway" id="UPA00886"/>
<evidence type="ECO:0000256" key="3">
    <source>
        <dbReference type="ARBA" id="ARBA00022679"/>
    </source>
</evidence>
<keyword evidence="3" id="KW-0808">Transferase</keyword>
<keyword evidence="13" id="KW-1185">Reference proteome</keyword>
<evidence type="ECO:0000313" key="12">
    <source>
        <dbReference type="EMBL" id="KZS95967.1"/>
    </source>
</evidence>
<dbReference type="PROSITE" id="PS51044">
    <property type="entry name" value="ZF_SP_RING"/>
    <property type="match status" value="1"/>
</dbReference>
<dbReference type="Gene3D" id="3.30.40.10">
    <property type="entry name" value="Zinc/RING finger domain, C3HC4 (zinc finger)"/>
    <property type="match status" value="1"/>
</dbReference>
<feature type="region of interest" description="Disordered" evidence="9">
    <location>
        <begin position="543"/>
        <end position="606"/>
    </location>
</feature>
<dbReference type="OrthoDB" id="28127at2759"/>
<feature type="compositionally biased region" description="Basic and acidic residues" evidence="9">
    <location>
        <begin position="567"/>
        <end position="581"/>
    </location>
</feature>
<dbReference type="EMBL" id="KV419400">
    <property type="protein sequence ID" value="KZS95967.1"/>
    <property type="molecule type" value="Genomic_DNA"/>
</dbReference>
<comment type="pathway">
    <text evidence="1">Protein modification; protein sumoylation.</text>
</comment>
<feature type="compositionally biased region" description="Polar residues" evidence="9">
    <location>
        <begin position="468"/>
        <end position="491"/>
    </location>
</feature>
<feature type="domain" description="SP-RING-type" evidence="10">
    <location>
        <begin position="353"/>
        <end position="438"/>
    </location>
</feature>
<dbReference type="PANTHER" id="PTHR10782:SF4">
    <property type="entry name" value="TONALLI, ISOFORM E"/>
    <property type="match status" value="1"/>
</dbReference>
<organism evidence="12 13">
    <name type="scientific">Sistotremastrum niveocremeum HHB9708</name>
    <dbReference type="NCBI Taxonomy" id="1314777"/>
    <lineage>
        <taxon>Eukaryota</taxon>
        <taxon>Fungi</taxon>
        <taxon>Dikarya</taxon>
        <taxon>Basidiomycota</taxon>
        <taxon>Agaricomycotina</taxon>
        <taxon>Agaricomycetes</taxon>
        <taxon>Sistotremastrales</taxon>
        <taxon>Sistotremastraceae</taxon>
        <taxon>Sertulicium</taxon>
        <taxon>Sertulicium niveocremeum</taxon>
    </lineage>
</organism>
<dbReference type="Gene3D" id="2.60.120.780">
    <property type="entry name" value="PINIT domain"/>
    <property type="match status" value="1"/>
</dbReference>
<dbReference type="InterPro" id="IPR013083">
    <property type="entry name" value="Znf_RING/FYVE/PHD"/>
</dbReference>
<evidence type="ECO:0000256" key="7">
    <source>
        <dbReference type="ARBA" id="ARBA00022833"/>
    </source>
</evidence>
<dbReference type="PROSITE" id="PS51466">
    <property type="entry name" value="PINIT"/>
    <property type="match status" value="1"/>
</dbReference>
<dbReference type="Pfam" id="PF14324">
    <property type="entry name" value="PINIT"/>
    <property type="match status" value="1"/>
</dbReference>